<protein>
    <submittedName>
        <fullName evidence="1">Uncharacterized protein</fullName>
    </submittedName>
</protein>
<dbReference type="EnsemblMetazoa" id="GAUT041790-RA">
    <property type="protein sequence ID" value="GAUT041790-PA"/>
    <property type="gene ID" value="GAUT041790"/>
</dbReference>
<organism evidence="1 2">
    <name type="scientific">Glossina austeni</name>
    <name type="common">Savannah tsetse fly</name>
    <dbReference type="NCBI Taxonomy" id="7395"/>
    <lineage>
        <taxon>Eukaryota</taxon>
        <taxon>Metazoa</taxon>
        <taxon>Ecdysozoa</taxon>
        <taxon>Arthropoda</taxon>
        <taxon>Hexapoda</taxon>
        <taxon>Insecta</taxon>
        <taxon>Pterygota</taxon>
        <taxon>Neoptera</taxon>
        <taxon>Endopterygota</taxon>
        <taxon>Diptera</taxon>
        <taxon>Brachycera</taxon>
        <taxon>Muscomorpha</taxon>
        <taxon>Hippoboscoidea</taxon>
        <taxon>Glossinidae</taxon>
        <taxon>Glossina</taxon>
    </lineage>
</organism>
<accession>A0A1A9VMK6</accession>
<evidence type="ECO:0000313" key="2">
    <source>
        <dbReference type="Proteomes" id="UP000078200"/>
    </source>
</evidence>
<dbReference type="Proteomes" id="UP000078200">
    <property type="component" value="Unassembled WGS sequence"/>
</dbReference>
<keyword evidence="2" id="KW-1185">Reference proteome</keyword>
<dbReference type="AlphaFoldDB" id="A0A1A9VMK6"/>
<reference evidence="1" key="1">
    <citation type="submission" date="2020-05" db="UniProtKB">
        <authorList>
            <consortium name="EnsemblMetazoa"/>
        </authorList>
    </citation>
    <scope>IDENTIFICATION</scope>
    <source>
        <strain evidence="1">TTRI</strain>
    </source>
</reference>
<sequence length="170" mass="18827">MMLHIYDCSNDFFPLINCVLRLDPKVKTPDIQILAAFKEDFINSPLGSTEMVNVLMETIAQPCQFSSKPGVTVLALAYHFATLGYLLKSKPATSKLLTVANKAMSATVNVSPAAYCWPSKKTIIARDSHIEKSPSTKVGIEKELIQVMEKFLRYDIADDDIDDNDGVDIP</sequence>
<dbReference type="VEuPathDB" id="VectorBase:GAUT041790"/>
<proteinExistence type="predicted"/>
<name>A0A1A9VMK6_GLOAU</name>
<evidence type="ECO:0000313" key="1">
    <source>
        <dbReference type="EnsemblMetazoa" id="GAUT041790-PA"/>
    </source>
</evidence>